<keyword evidence="3" id="KW-0378">Hydrolase</keyword>
<name>A0A5C8F9R4_BRAPL</name>
<keyword evidence="1" id="KW-0645">Protease</keyword>
<sequence length="230" mass="26488">MFISDNFISNKNYEDLYLDKEKEIVSYLLSNGVSLNNANNITDKLYYRFHNLYNIVNASEEELLKIKGLTPKKVFILKSISSLLEYYLVNSLRVDSLEFKKKDLIEYLTIKFGRLKFETFSLICFDINKRFISIEQIFRGTIDSATIYPRDLVDKALSLGASYVILSHNHPSGIAKPSKADIEITEIIYKAFFMINIKVLDHIIIAGNLHYSFRENGIIDNYKEAVIAGV</sequence>
<evidence type="ECO:0000259" key="7">
    <source>
        <dbReference type="PROSITE" id="PS50249"/>
    </source>
</evidence>
<dbReference type="PROSITE" id="PS50249">
    <property type="entry name" value="MPN"/>
    <property type="match status" value="1"/>
</dbReference>
<dbReference type="Proteomes" id="UP000323176">
    <property type="component" value="Unassembled WGS sequence"/>
</dbReference>
<dbReference type="Gene3D" id="3.40.140.10">
    <property type="entry name" value="Cytidine Deaminase, domain 2"/>
    <property type="match status" value="1"/>
</dbReference>
<keyword evidence="4" id="KW-0862">Zinc</keyword>
<evidence type="ECO:0000313" key="8">
    <source>
        <dbReference type="EMBL" id="TXJ46503.1"/>
    </source>
</evidence>
<dbReference type="AlphaFoldDB" id="A0A5C8F9R4"/>
<evidence type="ECO:0000256" key="3">
    <source>
        <dbReference type="ARBA" id="ARBA00022801"/>
    </source>
</evidence>
<dbReference type="GO" id="GO:0008237">
    <property type="term" value="F:metallopeptidase activity"/>
    <property type="evidence" value="ECO:0007669"/>
    <property type="project" value="UniProtKB-KW"/>
</dbReference>
<keyword evidence="2" id="KW-0479">Metal-binding</keyword>
<proteinExistence type="inferred from homology"/>
<dbReference type="CDD" id="cd08071">
    <property type="entry name" value="MPN_DUF2466"/>
    <property type="match status" value="1"/>
</dbReference>
<dbReference type="SUPFAM" id="SSF102712">
    <property type="entry name" value="JAB1/MPN domain"/>
    <property type="match status" value="1"/>
</dbReference>
<dbReference type="InterPro" id="IPR025657">
    <property type="entry name" value="RadC_JAB"/>
</dbReference>
<dbReference type="InterPro" id="IPR020891">
    <property type="entry name" value="UPF0758_CS"/>
</dbReference>
<dbReference type="Gene3D" id="1.10.150.20">
    <property type="entry name" value="5' to 3' exonuclease, C-terminal subdomain"/>
    <property type="match status" value="1"/>
</dbReference>
<dbReference type="EMBL" id="SAXY01000012">
    <property type="protein sequence ID" value="TXJ46503.1"/>
    <property type="molecule type" value="Genomic_DNA"/>
</dbReference>
<reference evidence="8 9" key="1">
    <citation type="journal article" date="1992" name="Lakartidningen">
        <title>[Penicillin V and not amoxicillin is the first choice preparation in acute otitis].</title>
        <authorList>
            <person name="Kamme C."/>
            <person name="Lundgren K."/>
            <person name="Prellner K."/>
        </authorList>
    </citation>
    <scope>NUCLEOTIDE SEQUENCE [LARGE SCALE GENOMIC DNA]</scope>
    <source>
        <strain evidence="8 9">PC5538III-hc</strain>
    </source>
</reference>
<evidence type="ECO:0000256" key="5">
    <source>
        <dbReference type="ARBA" id="ARBA00023049"/>
    </source>
</evidence>
<protein>
    <submittedName>
        <fullName evidence="8">DNA repair protein RadC</fullName>
    </submittedName>
</protein>
<evidence type="ECO:0000256" key="2">
    <source>
        <dbReference type="ARBA" id="ARBA00022723"/>
    </source>
</evidence>
<dbReference type="GO" id="GO:0046872">
    <property type="term" value="F:metal ion binding"/>
    <property type="evidence" value="ECO:0007669"/>
    <property type="project" value="UniProtKB-KW"/>
</dbReference>
<comment type="caution">
    <text evidence="8">The sequence shown here is derived from an EMBL/GenBank/DDBJ whole genome shotgun (WGS) entry which is preliminary data.</text>
</comment>
<dbReference type="InterPro" id="IPR001405">
    <property type="entry name" value="UPF0758"/>
</dbReference>
<dbReference type="Pfam" id="PF04002">
    <property type="entry name" value="RadC"/>
    <property type="match status" value="1"/>
</dbReference>
<evidence type="ECO:0000256" key="1">
    <source>
        <dbReference type="ARBA" id="ARBA00022670"/>
    </source>
</evidence>
<dbReference type="GO" id="GO:0006508">
    <property type="term" value="P:proteolysis"/>
    <property type="evidence" value="ECO:0007669"/>
    <property type="project" value="UniProtKB-KW"/>
</dbReference>
<evidence type="ECO:0000313" key="9">
    <source>
        <dbReference type="Proteomes" id="UP000323176"/>
    </source>
</evidence>
<evidence type="ECO:0000256" key="6">
    <source>
        <dbReference type="RuleBase" id="RU003797"/>
    </source>
</evidence>
<evidence type="ECO:0000256" key="4">
    <source>
        <dbReference type="ARBA" id="ARBA00022833"/>
    </source>
</evidence>
<comment type="similarity">
    <text evidence="6">Belongs to the UPF0758 family.</text>
</comment>
<organism evidence="8 9">
    <name type="scientific">Brachyspira pilosicoli</name>
    <name type="common">Serpulina pilosicoli</name>
    <dbReference type="NCBI Taxonomy" id="52584"/>
    <lineage>
        <taxon>Bacteria</taxon>
        <taxon>Pseudomonadati</taxon>
        <taxon>Spirochaetota</taxon>
        <taxon>Spirochaetia</taxon>
        <taxon>Brachyspirales</taxon>
        <taxon>Brachyspiraceae</taxon>
        <taxon>Brachyspira</taxon>
    </lineage>
</organism>
<feature type="domain" description="MPN" evidence="7">
    <location>
        <begin position="92"/>
        <end position="219"/>
    </location>
</feature>
<dbReference type="InterPro" id="IPR037518">
    <property type="entry name" value="MPN"/>
</dbReference>
<dbReference type="PANTHER" id="PTHR30471">
    <property type="entry name" value="DNA REPAIR PROTEIN RADC"/>
    <property type="match status" value="1"/>
</dbReference>
<gene>
    <name evidence="8" type="primary">radC</name>
    <name evidence="8" type="ORF">EPJ72_01670</name>
</gene>
<dbReference type="PROSITE" id="PS01302">
    <property type="entry name" value="UPF0758"/>
    <property type="match status" value="1"/>
</dbReference>
<dbReference type="OrthoDB" id="9804482at2"/>
<accession>A0A5C8F9R4</accession>
<dbReference type="NCBIfam" id="TIGR00608">
    <property type="entry name" value="radc"/>
    <property type="match status" value="1"/>
</dbReference>
<dbReference type="PANTHER" id="PTHR30471:SF3">
    <property type="entry name" value="UPF0758 PROTEIN YEES-RELATED"/>
    <property type="match status" value="1"/>
</dbReference>
<keyword evidence="5" id="KW-0482">Metalloprotease</keyword>